<dbReference type="Proteomes" id="UP000198697">
    <property type="component" value="Unassembled WGS sequence"/>
</dbReference>
<gene>
    <name evidence="8" type="ORF">SAMN04487998_3618</name>
</gene>
<evidence type="ECO:0000313" key="9">
    <source>
        <dbReference type="Proteomes" id="UP000198697"/>
    </source>
</evidence>
<reference evidence="9" key="1">
    <citation type="submission" date="2016-10" db="EMBL/GenBank/DDBJ databases">
        <authorList>
            <person name="Varghese N."/>
            <person name="Submissions S."/>
        </authorList>
    </citation>
    <scope>NUCLEOTIDE SEQUENCE [LARGE SCALE GENOMIC DNA]</scope>
    <source>
        <strain evidence="9">DSM 15310</strain>
    </source>
</reference>
<feature type="transmembrane region" description="Helical" evidence="7">
    <location>
        <begin position="7"/>
        <end position="27"/>
    </location>
</feature>
<dbReference type="Pfam" id="PF00230">
    <property type="entry name" value="MIP"/>
    <property type="match status" value="1"/>
</dbReference>
<proteinExistence type="inferred from homology"/>
<comment type="similarity">
    <text evidence="6">Belongs to the MIP/aquaporin (TC 1.A.8) family.</text>
</comment>
<protein>
    <submittedName>
        <fullName evidence="8">Aquaporin Z</fullName>
    </submittedName>
</protein>
<dbReference type="STRING" id="82805.SAMN04487998_3618"/>
<dbReference type="PANTHER" id="PTHR45724:SF13">
    <property type="entry name" value="AQUAPORIN NIP1-1-RELATED"/>
    <property type="match status" value="1"/>
</dbReference>
<dbReference type="PANTHER" id="PTHR45724">
    <property type="entry name" value="AQUAPORIN NIP2-1"/>
    <property type="match status" value="1"/>
</dbReference>
<sequence>MSVKRHWPNYIAEAAGLFLFLFMAGLITTAVNHPGWWLARQLAGREVLGRAVIGLVAGLTVVVIVYSPWGKRSGAHLNPAVTLAFWQLGKIRTADACWYLVAQVIGALLGGQALLALLGSSFAHPKVDYALTLPGPQGAAVAFGAEFIITFGMIAVLFLALHTKQLENLAGWLLGGLLAIYIVVEAPYSGMSLNPARSLGSAAVAHNFTDFWVYLVAPMLAAWLAAVLFQRLFRESPLSDCIIAGPDSSVITTEPPQHPVE</sequence>
<name>A0A1I0J268_9BACT</name>
<keyword evidence="4 7" id="KW-1133">Transmembrane helix</keyword>
<keyword evidence="3 6" id="KW-0812">Transmembrane</keyword>
<dbReference type="GO" id="GO:0016020">
    <property type="term" value="C:membrane"/>
    <property type="evidence" value="ECO:0007669"/>
    <property type="project" value="UniProtKB-SubCell"/>
</dbReference>
<dbReference type="PROSITE" id="PS00221">
    <property type="entry name" value="MIP"/>
    <property type="match status" value="1"/>
</dbReference>
<dbReference type="SUPFAM" id="SSF81338">
    <property type="entry name" value="Aquaporin-like"/>
    <property type="match status" value="1"/>
</dbReference>
<evidence type="ECO:0000256" key="2">
    <source>
        <dbReference type="ARBA" id="ARBA00022448"/>
    </source>
</evidence>
<dbReference type="InterPro" id="IPR034294">
    <property type="entry name" value="Aquaporin_transptr"/>
</dbReference>
<evidence type="ECO:0000256" key="3">
    <source>
        <dbReference type="ARBA" id="ARBA00022692"/>
    </source>
</evidence>
<dbReference type="Gene3D" id="1.20.1080.10">
    <property type="entry name" value="Glycerol uptake facilitator protein"/>
    <property type="match status" value="1"/>
</dbReference>
<dbReference type="EMBL" id="FOHS01000006">
    <property type="protein sequence ID" value="SEU03861.1"/>
    <property type="molecule type" value="Genomic_DNA"/>
</dbReference>
<evidence type="ECO:0000256" key="4">
    <source>
        <dbReference type="ARBA" id="ARBA00022989"/>
    </source>
</evidence>
<evidence type="ECO:0000256" key="5">
    <source>
        <dbReference type="ARBA" id="ARBA00023136"/>
    </source>
</evidence>
<evidence type="ECO:0000256" key="7">
    <source>
        <dbReference type="SAM" id="Phobius"/>
    </source>
</evidence>
<dbReference type="InterPro" id="IPR023271">
    <property type="entry name" value="Aquaporin-like"/>
</dbReference>
<evidence type="ECO:0000313" key="8">
    <source>
        <dbReference type="EMBL" id="SEU03861.1"/>
    </source>
</evidence>
<dbReference type="PRINTS" id="PR00783">
    <property type="entry name" value="MINTRINSICP"/>
</dbReference>
<keyword evidence="5 7" id="KW-0472">Membrane</keyword>
<evidence type="ECO:0000256" key="6">
    <source>
        <dbReference type="RuleBase" id="RU000477"/>
    </source>
</evidence>
<organism evidence="8 9">
    <name type="scientific">Hymenobacter actinosclerus</name>
    <dbReference type="NCBI Taxonomy" id="82805"/>
    <lineage>
        <taxon>Bacteria</taxon>
        <taxon>Pseudomonadati</taxon>
        <taxon>Bacteroidota</taxon>
        <taxon>Cytophagia</taxon>
        <taxon>Cytophagales</taxon>
        <taxon>Hymenobacteraceae</taxon>
        <taxon>Hymenobacter</taxon>
    </lineage>
</organism>
<feature type="transmembrane region" description="Helical" evidence="7">
    <location>
        <begin position="96"/>
        <end position="118"/>
    </location>
</feature>
<keyword evidence="2 6" id="KW-0813">Transport</keyword>
<feature type="transmembrane region" description="Helical" evidence="7">
    <location>
        <begin position="211"/>
        <end position="229"/>
    </location>
</feature>
<dbReference type="GO" id="GO:0015267">
    <property type="term" value="F:channel activity"/>
    <property type="evidence" value="ECO:0007669"/>
    <property type="project" value="InterPro"/>
</dbReference>
<evidence type="ECO:0000256" key="1">
    <source>
        <dbReference type="ARBA" id="ARBA00004141"/>
    </source>
</evidence>
<keyword evidence="9" id="KW-1185">Reference proteome</keyword>
<comment type="subcellular location">
    <subcellularLocation>
        <location evidence="1">Membrane</location>
        <topology evidence="1">Multi-pass membrane protein</topology>
    </subcellularLocation>
</comment>
<feature type="transmembrane region" description="Helical" evidence="7">
    <location>
        <begin position="47"/>
        <end position="66"/>
    </location>
</feature>
<accession>A0A1I0J268</accession>
<feature type="transmembrane region" description="Helical" evidence="7">
    <location>
        <begin position="138"/>
        <end position="160"/>
    </location>
</feature>
<dbReference type="AlphaFoldDB" id="A0A1I0J268"/>
<dbReference type="InterPro" id="IPR000425">
    <property type="entry name" value="MIP"/>
</dbReference>
<feature type="transmembrane region" description="Helical" evidence="7">
    <location>
        <begin position="172"/>
        <end position="191"/>
    </location>
</feature>
<dbReference type="InterPro" id="IPR022357">
    <property type="entry name" value="MIP_CS"/>
</dbReference>